<keyword evidence="2" id="KW-0812">Transmembrane</keyword>
<proteinExistence type="predicted"/>
<dbReference type="EMBL" id="CAWUON010000002">
    <property type="protein sequence ID" value="CAK7263133.1"/>
    <property type="molecule type" value="Genomic_DNA"/>
</dbReference>
<keyword evidence="4" id="KW-1185">Reference proteome</keyword>
<reference evidence="3 4" key="1">
    <citation type="submission" date="2024-01" db="EMBL/GenBank/DDBJ databases">
        <authorList>
            <person name="Allen C."/>
            <person name="Tagirdzhanova G."/>
        </authorList>
    </citation>
    <scope>NUCLEOTIDE SEQUENCE [LARGE SCALE GENOMIC DNA]</scope>
    <source>
        <strain evidence="3 4">CBS 119000</strain>
    </source>
</reference>
<sequence length="956" mass="106371">MGLLPAGLFRSQDSQPQSLPLYEKVTRPPTSKASREYYSDDDVSSSDGACSDDDGDSDGEDESTTSSPRNGTTSLRQSSGKASSRTHMLPKQSSRASVSAFAQPHRRRIQPSTATAAVRAHIYRLPNKIVRYLCMALVMSILVLIFTLIRASQLENRRLASGNIEKAKAPPPAWESFDFLTRYYGGVRNIVPFKENVPQYPREEDEQPYDIANDTANDTPADAATTPTVHLHAAAAAAAAAFHKEKAPLPSSGAFDKYEGYVMAGKDKDHITPCFIDETSKVSVPPLRYFNGRPNGFPQNIMGSYELLSLPEDICFERFGRYGPYGYGYSVRKGGLGIGEYGEREGADAVWDGTHHIDYRKVDWAQVQQRCYSANAGRFKHADSRVAPVNGFFINDAVVAATTQATSHAPRDALAEEPTAESATESATESEAAASPAAAAPQIVSESASTSSDTGPADSVNSAMPATPSLTGDLHRTAVVLRCWDEFVWREEDIMNMRSLITELSLASGGRYDVHLLVQVKNDAKNPIWADDEAYRKKVEDSTPEEFRGLVTLWTETQMLSLYQGIHDLYTRGPGLPVHGSYRGLQMAMQQFAYNHPEYAFFWQWEMDIRYTGHILDLFAKMENWARDQPRKGLWERNSRFYIPSVHGSWDDFRQMSRVQTEVGIAGADNIWNGMPGGGPDAGKKKTSAGEQTVWGPVRPADPNDWFEPQNDPVPPTTYDRDRYNWGVGEEADLITLNPIFDPEGTTWLLADDITGYNVTAETEIGQNSGKPRRRAQIITASRMSRRMLHTMHRETAFKKHHAFSEMWPATAALQHGYKAVYVPHPVYVDREWPTQYMARTFNSGRNGASGGSRMSVFGQREHNFRGLTWYYNAGFSPNLYRRWLGLKVNGDGGAEFEEKADLTRNDSTVSNMRGGEGRMCLPAMLLHPIKNIELPVESSADEDYNKPESDLNPGS</sequence>
<feature type="region of interest" description="Disordered" evidence="1">
    <location>
        <begin position="1"/>
        <end position="108"/>
    </location>
</feature>
<feature type="compositionally biased region" description="Acidic residues" evidence="1">
    <location>
        <begin position="39"/>
        <end position="63"/>
    </location>
</feature>
<feature type="region of interest" description="Disordered" evidence="1">
    <location>
        <begin position="696"/>
        <end position="722"/>
    </location>
</feature>
<feature type="compositionally biased region" description="Polar residues" evidence="1">
    <location>
        <begin position="444"/>
        <end position="468"/>
    </location>
</feature>
<dbReference type="PANTHER" id="PTHR36205">
    <property type="entry name" value="CHROMOSOME 19, WHOLE GENOME SHOTGUN SEQUENCE"/>
    <property type="match status" value="1"/>
</dbReference>
<organism evidence="3 4">
    <name type="scientific">Sporothrix epigloea</name>
    <dbReference type="NCBI Taxonomy" id="1892477"/>
    <lineage>
        <taxon>Eukaryota</taxon>
        <taxon>Fungi</taxon>
        <taxon>Dikarya</taxon>
        <taxon>Ascomycota</taxon>
        <taxon>Pezizomycotina</taxon>
        <taxon>Sordariomycetes</taxon>
        <taxon>Sordariomycetidae</taxon>
        <taxon>Ophiostomatales</taxon>
        <taxon>Ophiostomataceae</taxon>
        <taxon>Sporothrix</taxon>
    </lineage>
</organism>
<evidence type="ECO:0000256" key="1">
    <source>
        <dbReference type="SAM" id="MobiDB-lite"/>
    </source>
</evidence>
<dbReference type="InterPro" id="IPR021822">
    <property type="entry name" value="DUF3405"/>
</dbReference>
<evidence type="ECO:0008006" key="5">
    <source>
        <dbReference type="Google" id="ProtNLM"/>
    </source>
</evidence>
<protein>
    <recommendedName>
        <fullName evidence="5">Major facilitator superfamily transporter</fullName>
    </recommendedName>
</protein>
<feature type="region of interest" description="Disordered" evidence="1">
    <location>
        <begin position="407"/>
        <end position="468"/>
    </location>
</feature>
<dbReference type="Pfam" id="PF11885">
    <property type="entry name" value="DUF3405"/>
    <property type="match status" value="1"/>
</dbReference>
<evidence type="ECO:0000313" key="3">
    <source>
        <dbReference type="EMBL" id="CAK7263133.1"/>
    </source>
</evidence>
<dbReference type="Proteomes" id="UP001642502">
    <property type="component" value="Unassembled WGS sequence"/>
</dbReference>
<dbReference type="PANTHER" id="PTHR36205:SF1">
    <property type="entry name" value="MAJOR FACILITATOR SUPERFAMILY TRANSPORTER"/>
    <property type="match status" value="1"/>
</dbReference>
<keyword evidence="2" id="KW-1133">Transmembrane helix</keyword>
<comment type="caution">
    <text evidence="3">The sequence shown here is derived from an EMBL/GenBank/DDBJ whole genome shotgun (WGS) entry which is preliminary data.</text>
</comment>
<evidence type="ECO:0000313" key="4">
    <source>
        <dbReference type="Proteomes" id="UP001642502"/>
    </source>
</evidence>
<feature type="compositionally biased region" description="Low complexity" evidence="1">
    <location>
        <begin position="416"/>
        <end position="441"/>
    </location>
</feature>
<feature type="transmembrane region" description="Helical" evidence="2">
    <location>
        <begin position="129"/>
        <end position="149"/>
    </location>
</feature>
<name>A0ABP0D4I1_9PEZI</name>
<gene>
    <name evidence="3" type="ORF">SEPCBS119000_000327</name>
</gene>
<evidence type="ECO:0000256" key="2">
    <source>
        <dbReference type="SAM" id="Phobius"/>
    </source>
</evidence>
<accession>A0ABP0D4I1</accession>
<keyword evidence="2" id="KW-0472">Membrane</keyword>
<feature type="compositionally biased region" description="Polar residues" evidence="1">
    <location>
        <begin position="68"/>
        <end position="97"/>
    </location>
</feature>